<protein>
    <recommendedName>
        <fullName evidence="14">EF-hand domain-containing protein</fullName>
    </recommendedName>
</protein>
<dbReference type="PROSITE" id="PS50222">
    <property type="entry name" value="EF_HAND_2"/>
    <property type="match status" value="2"/>
</dbReference>
<dbReference type="Proteomes" id="UP000323597">
    <property type="component" value="Chromosome A08"/>
</dbReference>
<sequence>MFSLPSLRKSSPLIKQVVANQRSNSVRPVFNQSKDSSSSFLSLLKKPSSAGGSTAAGDRNSGGDQLLRSVSTGVLIVGSTLGFCYFSRSSFDSNSWVSFADVPTGATWAPDSVADQFEHGIPDKKPKYLFGESYRRRVFFNYEKRIRLQSPPEKLRIVSMNQVFDYFASYRTPEGDVLMTPGDLMRALVPVFPPSGSNRVREGCLRGEWVKPGELHCPPSKFFMLFDTNNDGLISFPEYIFFVTLLSIPESSFSIAFKMFDLDHNGEIDREEFKKVMTLMRSQNKQAARHRDGLRLGLKVAEPVENGGLVEYFFGQDGKTCLKHDTFVQFLRDLHEEILKLEFSHYDYKIHGTISAKDFALSLVASADISDISKLLDRVDEIDKKSHLKDVRITFEEFKSFAELRKKLQPFSLAIFSYGKVNGVLTKKDFQRAASKVCEVSLTDNVVDIIFHVFDTNRDGSLSSDEFVKVVQRRERDDSQPKAESKGLISCLLSCAAK</sequence>
<dbReference type="CDD" id="cd15900">
    <property type="entry name" value="EFh_MICU"/>
    <property type="match status" value="1"/>
</dbReference>
<evidence type="ECO:0000256" key="5">
    <source>
        <dbReference type="ARBA" id="ARBA00022723"/>
    </source>
</evidence>
<keyword evidence="4" id="KW-0109">Calcium transport</keyword>
<dbReference type="SUPFAM" id="SSF47473">
    <property type="entry name" value="EF-hand"/>
    <property type="match status" value="2"/>
</dbReference>
<dbReference type="Gene3D" id="1.10.238.10">
    <property type="entry name" value="EF-hand"/>
    <property type="match status" value="2"/>
</dbReference>
<keyword evidence="16" id="KW-1185">Reference proteome</keyword>
<dbReference type="Pfam" id="PF13833">
    <property type="entry name" value="EF-hand_8"/>
    <property type="match status" value="1"/>
</dbReference>
<evidence type="ECO:0000313" key="15">
    <source>
        <dbReference type="EMBL" id="TYJ22032.1"/>
    </source>
</evidence>
<evidence type="ECO:0000313" key="16">
    <source>
        <dbReference type="Proteomes" id="UP000323597"/>
    </source>
</evidence>
<dbReference type="InterPro" id="IPR018247">
    <property type="entry name" value="EF_Hand_1_Ca_BS"/>
</dbReference>
<dbReference type="GO" id="GO:0005758">
    <property type="term" value="C:mitochondrial intermembrane space"/>
    <property type="evidence" value="ECO:0007669"/>
    <property type="project" value="UniProtKB-SubCell"/>
</dbReference>
<evidence type="ECO:0000259" key="14">
    <source>
        <dbReference type="PROSITE" id="PS50222"/>
    </source>
</evidence>
<dbReference type="AlphaFoldDB" id="A0A5D2Y7K7"/>
<evidence type="ECO:0000256" key="2">
    <source>
        <dbReference type="ARBA" id="ARBA00004569"/>
    </source>
</evidence>
<evidence type="ECO:0000256" key="1">
    <source>
        <dbReference type="ARBA" id="ARBA00004273"/>
    </source>
</evidence>
<keyword evidence="12" id="KW-0472">Membrane</keyword>
<keyword evidence="7" id="KW-0999">Mitochondrion inner membrane</keyword>
<dbReference type="InterPro" id="IPR002048">
    <property type="entry name" value="EF_hand_dom"/>
</dbReference>
<keyword evidence="6" id="KW-0677">Repeat</keyword>
<evidence type="ECO:0000256" key="11">
    <source>
        <dbReference type="ARBA" id="ARBA00023128"/>
    </source>
</evidence>
<dbReference type="EMBL" id="CM017643">
    <property type="protein sequence ID" value="TYJ22032.1"/>
    <property type="molecule type" value="Genomic_DNA"/>
</dbReference>
<comment type="similarity">
    <text evidence="13">Belongs to the MICU1 family. MICU1 subfamily.</text>
</comment>
<evidence type="ECO:0000256" key="7">
    <source>
        <dbReference type="ARBA" id="ARBA00022792"/>
    </source>
</evidence>
<comment type="subcellular location">
    <subcellularLocation>
        <location evidence="1">Mitochondrion inner membrane</location>
    </subcellularLocation>
    <subcellularLocation>
        <location evidence="2">Mitochondrion intermembrane space</location>
    </subcellularLocation>
</comment>
<reference evidence="15 16" key="1">
    <citation type="submission" date="2019-07" db="EMBL/GenBank/DDBJ databases">
        <title>WGS assembly of Gossypium mustelinum.</title>
        <authorList>
            <person name="Chen Z.J."/>
            <person name="Sreedasyam A."/>
            <person name="Ando A."/>
            <person name="Song Q."/>
            <person name="De L."/>
            <person name="Hulse-Kemp A."/>
            <person name="Ding M."/>
            <person name="Ye W."/>
            <person name="Kirkbride R."/>
            <person name="Jenkins J."/>
            <person name="Plott C."/>
            <person name="Lovell J."/>
            <person name="Lin Y.-M."/>
            <person name="Vaughn R."/>
            <person name="Liu B."/>
            <person name="Li W."/>
            <person name="Simpson S."/>
            <person name="Scheffler B."/>
            <person name="Saski C."/>
            <person name="Grover C."/>
            <person name="Hu G."/>
            <person name="Conover J."/>
            <person name="Carlson J."/>
            <person name="Shu S."/>
            <person name="Boston L."/>
            <person name="Williams M."/>
            <person name="Peterson D."/>
            <person name="Mcgee K."/>
            <person name="Jones D."/>
            <person name="Wendel J."/>
            <person name="Stelly D."/>
            <person name="Grimwood J."/>
            <person name="Schmutz J."/>
        </authorList>
    </citation>
    <scope>NUCLEOTIDE SEQUENCE [LARGE SCALE GENOMIC DNA]</scope>
    <source>
        <strain evidence="15">1408120.09</strain>
    </source>
</reference>
<evidence type="ECO:0000256" key="12">
    <source>
        <dbReference type="ARBA" id="ARBA00023136"/>
    </source>
</evidence>
<dbReference type="GO" id="GO:0036444">
    <property type="term" value="P:calcium import into the mitochondrion"/>
    <property type="evidence" value="ECO:0007669"/>
    <property type="project" value="TreeGrafter"/>
</dbReference>
<evidence type="ECO:0000256" key="3">
    <source>
        <dbReference type="ARBA" id="ARBA00022448"/>
    </source>
</evidence>
<dbReference type="Pfam" id="PF00036">
    <property type="entry name" value="EF-hand_1"/>
    <property type="match status" value="1"/>
</dbReference>
<dbReference type="GO" id="GO:0051560">
    <property type="term" value="P:mitochondrial calcium ion homeostasis"/>
    <property type="evidence" value="ECO:0007669"/>
    <property type="project" value="TreeGrafter"/>
</dbReference>
<accession>A0A5D2Y7K7</accession>
<dbReference type="InterPro" id="IPR039800">
    <property type="entry name" value="MICU1/2/3"/>
</dbReference>
<keyword evidence="11" id="KW-0496">Mitochondrion</keyword>
<dbReference type="InterPro" id="IPR011992">
    <property type="entry name" value="EF-hand-dom_pair"/>
</dbReference>
<organism evidence="15 16">
    <name type="scientific">Gossypium mustelinum</name>
    <name type="common">Cotton</name>
    <name type="synonym">Gossypium caicoense</name>
    <dbReference type="NCBI Taxonomy" id="34275"/>
    <lineage>
        <taxon>Eukaryota</taxon>
        <taxon>Viridiplantae</taxon>
        <taxon>Streptophyta</taxon>
        <taxon>Embryophyta</taxon>
        <taxon>Tracheophyta</taxon>
        <taxon>Spermatophyta</taxon>
        <taxon>Magnoliopsida</taxon>
        <taxon>eudicotyledons</taxon>
        <taxon>Gunneridae</taxon>
        <taxon>Pentapetalae</taxon>
        <taxon>rosids</taxon>
        <taxon>malvids</taxon>
        <taxon>Malvales</taxon>
        <taxon>Malvaceae</taxon>
        <taxon>Malvoideae</taxon>
        <taxon>Gossypium</taxon>
    </lineage>
</organism>
<evidence type="ECO:0000256" key="8">
    <source>
        <dbReference type="ARBA" id="ARBA00022837"/>
    </source>
</evidence>
<dbReference type="PROSITE" id="PS00018">
    <property type="entry name" value="EF_HAND_1"/>
    <property type="match status" value="2"/>
</dbReference>
<gene>
    <name evidence="15" type="ORF">E1A91_A08G101700v1</name>
</gene>
<evidence type="ECO:0000256" key="4">
    <source>
        <dbReference type="ARBA" id="ARBA00022568"/>
    </source>
</evidence>
<dbReference type="GO" id="GO:0005509">
    <property type="term" value="F:calcium ion binding"/>
    <property type="evidence" value="ECO:0007669"/>
    <property type="project" value="InterPro"/>
</dbReference>
<evidence type="ECO:0000256" key="10">
    <source>
        <dbReference type="ARBA" id="ARBA00023065"/>
    </source>
</evidence>
<dbReference type="Pfam" id="PF13202">
    <property type="entry name" value="EF-hand_5"/>
    <property type="match status" value="1"/>
</dbReference>
<keyword evidence="5" id="KW-0479">Metal-binding</keyword>
<dbReference type="PANTHER" id="PTHR12294">
    <property type="entry name" value="EF HAND DOMAIN FAMILY A1,A2-RELATED"/>
    <property type="match status" value="1"/>
</dbReference>
<keyword evidence="10" id="KW-0406">Ion transport</keyword>
<evidence type="ECO:0000256" key="13">
    <source>
        <dbReference type="ARBA" id="ARBA00038333"/>
    </source>
</evidence>
<name>A0A5D2Y7K7_GOSMU</name>
<feature type="domain" description="EF-hand" evidence="14">
    <location>
        <begin position="248"/>
        <end position="283"/>
    </location>
</feature>
<feature type="domain" description="EF-hand" evidence="14">
    <location>
        <begin position="442"/>
        <end position="477"/>
    </location>
</feature>
<evidence type="ECO:0000256" key="9">
    <source>
        <dbReference type="ARBA" id="ARBA00022946"/>
    </source>
</evidence>
<proteinExistence type="inferred from homology"/>
<dbReference type="GO" id="GO:1990246">
    <property type="term" value="C:uniplex complex"/>
    <property type="evidence" value="ECO:0007669"/>
    <property type="project" value="TreeGrafter"/>
</dbReference>
<dbReference type="PANTHER" id="PTHR12294:SF1">
    <property type="entry name" value="CALCIUM UPTAKE PROTEIN 1, MITOCHONDRIAL"/>
    <property type="match status" value="1"/>
</dbReference>
<keyword evidence="3" id="KW-0813">Transport</keyword>
<dbReference type="CDD" id="cd00051">
    <property type="entry name" value="EFh"/>
    <property type="match status" value="1"/>
</dbReference>
<keyword evidence="9" id="KW-0809">Transit peptide</keyword>
<evidence type="ECO:0000256" key="6">
    <source>
        <dbReference type="ARBA" id="ARBA00022737"/>
    </source>
</evidence>
<keyword evidence="8" id="KW-0106">Calcium</keyword>
<dbReference type="SMART" id="SM00054">
    <property type="entry name" value="EFh"/>
    <property type="match status" value="3"/>
</dbReference>